<reference evidence="3" key="2">
    <citation type="submission" date="2015-07" db="EMBL/GenBank/DDBJ databases">
        <title>The genome sequence of Plasmodium falciparum RAJ116.</title>
        <authorList>
            <consortium name="The Broad Institute Genome Sequencing Platform"/>
            <person name="Volkman S.K."/>
            <person name="Neafsey D.E."/>
            <person name="Dash A.P."/>
            <person name="Chitnis C.E."/>
            <person name="Hartl D.L."/>
            <person name="Young S.K."/>
            <person name="Kodira C.D."/>
            <person name="Zeng Q."/>
            <person name="Koehrsen M."/>
            <person name="Godfrey P."/>
            <person name="Alvarado L."/>
            <person name="Berlin A."/>
            <person name="Borenstein D."/>
            <person name="Chen Z."/>
            <person name="Engels R."/>
            <person name="Freedman E."/>
            <person name="Gellesch M."/>
            <person name="Goldberg J."/>
            <person name="Griggs A."/>
            <person name="Gujja S."/>
            <person name="Heiman D."/>
            <person name="Hepburn T."/>
            <person name="Howarth C."/>
            <person name="Jen D."/>
            <person name="Larson L."/>
            <person name="Lewis B."/>
            <person name="Mehta T."/>
            <person name="Park D."/>
            <person name="Pearson M."/>
            <person name="Roberts A."/>
            <person name="Saif S."/>
            <person name="Shea T."/>
            <person name="Shenoy N."/>
            <person name="Sisk P."/>
            <person name="Stolte C."/>
            <person name="Sykes S."/>
            <person name="Walk T."/>
            <person name="White J."/>
            <person name="Yandava C."/>
            <person name="Wirth D.F."/>
            <person name="Nusbaum C."/>
            <person name="Birren B."/>
        </authorList>
    </citation>
    <scope>NUCLEOTIDE SEQUENCE [LARGE SCALE GENOMIC DNA]</scope>
    <source>
        <strain evidence="3">RAJ116</strain>
    </source>
</reference>
<keyword evidence="1" id="KW-1133">Transmembrane helix</keyword>
<sequence length="141" mass="17114">MNARYIKLKFYDNSDLFTTYNDDIVKNQNDSYERTNENIMKNNNTCDDCFCKSSFDISYFSCNIYNFNLNLFHPLNIRKNRKIQIYENNTNRNPFISSQVINNKYLMNLNKKYNKIKKYIMNYIISSLVYNIMFLFLMNII</sequence>
<dbReference type="PANTHER" id="PTHR12792:SF0">
    <property type="entry name" value="SEPARIN"/>
    <property type="match status" value="1"/>
</dbReference>
<dbReference type="GO" id="GO:0051307">
    <property type="term" value="P:meiotic chromosome separation"/>
    <property type="evidence" value="ECO:0007669"/>
    <property type="project" value="TreeGrafter"/>
</dbReference>
<dbReference type="PANTHER" id="PTHR12792">
    <property type="entry name" value="EXTRA SPINDLE POLES 1-RELATED"/>
    <property type="match status" value="1"/>
</dbReference>
<dbReference type="GO" id="GO:0006508">
    <property type="term" value="P:proteolysis"/>
    <property type="evidence" value="ECO:0007669"/>
    <property type="project" value="InterPro"/>
</dbReference>
<keyword evidence="1" id="KW-0812">Transmembrane</keyword>
<dbReference type="Proteomes" id="UP000054566">
    <property type="component" value="Unassembled WGS sequence"/>
</dbReference>
<dbReference type="AlphaFoldDB" id="A0A0L0CWZ9"/>
<accession>A0A0L0CWZ9</accession>
<dbReference type="GO" id="GO:0005737">
    <property type="term" value="C:cytoplasm"/>
    <property type="evidence" value="ECO:0007669"/>
    <property type="project" value="TreeGrafter"/>
</dbReference>
<dbReference type="GO" id="GO:0072686">
    <property type="term" value="C:mitotic spindle"/>
    <property type="evidence" value="ECO:0007669"/>
    <property type="project" value="TreeGrafter"/>
</dbReference>
<dbReference type="GO" id="GO:0004197">
    <property type="term" value="F:cysteine-type endopeptidase activity"/>
    <property type="evidence" value="ECO:0007669"/>
    <property type="project" value="InterPro"/>
</dbReference>
<evidence type="ECO:0000313" key="3">
    <source>
        <dbReference type="Proteomes" id="UP000054566"/>
    </source>
</evidence>
<evidence type="ECO:0000256" key="1">
    <source>
        <dbReference type="SAM" id="Phobius"/>
    </source>
</evidence>
<dbReference type="InterPro" id="IPR005314">
    <property type="entry name" value="Peptidase_C50"/>
</dbReference>
<name>A0A0L0CWZ9_PLAFA</name>
<dbReference type="EMBL" id="GG663943">
    <property type="protein sequence ID" value="KNC35874.1"/>
    <property type="molecule type" value="Genomic_DNA"/>
</dbReference>
<gene>
    <name evidence="2" type="ORF">PFLG_00833</name>
</gene>
<feature type="transmembrane region" description="Helical" evidence="1">
    <location>
        <begin position="120"/>
        <end position="140"/>
    </location>
</feature>
<evidence type="ECO:0000313" key="2">
    <source>
        <dbReference type="EMBL" id="KNC35874.1"/>
    </source>
</evidence>
<reference evidence="3" key="1">
    <citation type="submission" date="2015-07" db="EMBL/GenBank/DDBJ databases">
        <title>Annotation of Plasmodium falciparum RAJ116.</title>
        <authorList>
            <consortium name="The Broad Institute Genome Sequencing Platform"/>
            <person name="Volkman S.K."/>
            <person name="Neafsey D.E."/>
            <person name="Dash A.P."/>
            <person name="Chitnis C.E."/>
            <person name="Hartl D.L."/>
            <person name="Young S.K."/>
            <person name="Zeng Q."/>
            <person name="Koehrsen M."/>
            <person name="Alvarado L."/>
            <person name="Berlin A."/>
            <person name="Borenstein D."/>
            <person name="Chapman S.B."/>
            <person name="Chen Z."/>
            <person name="Engels R."/>
            <person name="Freedman E."/>
            <person name="Gellesch M."/>
            <person name="Goldberg J."/>
            <person name="Griggs A."/>
            <person name="Gujja S."/>
            <person name="Heilman E.R."/>
            <person name="Heiman D.I."/>
            <person name="Howarth C."/>
            <person name="Jen D."/>
            <person name="Larson L."/>
            <person name="Mehta T."/>
            <person name="Neiman D."/>
            <person name="Park D."/>
            <person name="Pearson M."/>
            <person name="Roberts A."/>
            <person name="Saif S."/>
            <person name="Shea T."/>
            <person name="Shenoy N."/>
            <person name="Sisk P."/>
            <person name="Stolte C."/>
            <person name="Sykes S."/>
            <person name="Walk T."/>
            <person name="White J."/>
            <person name="Yandava C."/>
            <person name="Haas B."/>
            <person name="Henn M.R."/>
            <person name="Nusbaum C."/>
            <person name="Birren B."/>
        </authorList>
    </citation>
    <scope>NUCLEOTIDE SEQUENCE [LARGE SCALE GENOMIC DNA]</scope>
    <source>
        <strain evidence="3">RAJ116</strain>
    </source>
</reference>
<organism evidence="2 3">
    <name type="scientific">Plasmodium falciparum RAJ116</name>
    <dbReference type="NCBI Taxonomy" id="580058"/>
    <lineage>
        <taxon>Eukaryota</taxon>
        <taxon>Sar</taxon>
        <taxon>Alveolata</taxon>
        <taxon>Apicomplexa</taxon>
        <taxon>Aconoidasida</taxon>
        <taxon>Haemosporida</taxon>
        <taxon>Plasmodiidae</taxon>
        <taxon>Plasmodium</taxon>
        <taxon>Plasmodium (Laverania)</taxon>
    </lineage>
</organism>
<protein>
    <submittedName>
        <fullName evidence="2">Uncharacterized protein</fullName>
    </submittedName>
</protein>
<dbReference type="GO" id="GO:0005634">
    <property type="term" value="C:nucleus"/>
    <property type="evidence" value="ECO:0007669"/>
    <property type="project" value="InterPro"/>
</dbReference>
<keyword evidence="1" id="KW-0472">Membrane</keyword>
<proteinExistence type="predicted"/>